<reference evidence="2 3" key="1">
    <citation type="submission" date="2019-02" db="EMBL/GenBank/DDBJ databases">
        <title>Polymorphobacter sp. isolated from the lake at the Tibet of China.</title>
        <authorList>
            <person name="Li A."/>
        </authorList>
    </citation>
    <scope>NUCLEOTIDE SEQUENCE [LARGE SCALE GENOMIC DNA]</scope>
    <source>
        <strain evidence="2 3">DJ1R-1</strain>
    </source>
</reference>
<dbReference type="RefSeq" id="WP_135244220.1">
    <property type="nucleotide sequence ID" value="NZ_SIHO01000001.1"/>
</dbReference>
<dbReference type="SUPFAM" id="SSF54593">
    <property type="entry name" value="Glyoxalase/Bleomycin resistance protein/Dihydroxybiphenyl dioxygenase"/>
    <property type="match status" value="1"/>
</dbReference>
<dbReference type="InterPro" id="IPR037523">
    <property type="entry name" value="VOC_core"/>
</dbReference>
<dbReference type="Pfam" id="PF13669">
    <property type="entry name" value="Glyoxalase_4"/>
    <property type="match status" value="1"/>
</dbReference>
<evidence type="ECO:0000313" key="2">
    <source>
        <dbReference type="EMBL" id="TFU05495.1"/>
    </source>
</evidence>
<proteinExistence type="predicted"/>
<dbReference type="Gene3D" id="3.10.180.10">
    <property type="entry name" value="2,3-Dihydroxybiphenyl 1,2-Dioxygenase, domain 1"/>
    <property type="match status" value="1"/>
</dbReference>
<comment type="caution">
    <text evidence="2">The sequence shown here is derived from an EMBL/GenBank/DDBJ whole genome shotgun (WGS) entry which is preliminary data.</text>
</comment>
<gene>
    <name evidence="2" type="ORF">EUV02_00100</name>
</gene>
<keyword evidence="3" id="KW-1185">Reference proteome</keyword>
<dbReference type="AlphaFoldDB" id="A0A4Y9EPE3"/>
<accession>A0A4Y9EPE3</accession>
<dbReference type="OrthoDB" id="9792173at2"/>
<protein>
    <submittedName>
        <fullName evidence="2">VOC family protein</fullName>
    </submittedName>
</protein>
<evidence type="ECO:0000313" key="3">
    <source>
        <dbReference type="Proteomes" id="UP000297737"/>
    </source>
</evidence>
<dbReference type="EMBL" id="SIHO01000001">
    <property type="protein sequence ID" value="TFU05495.1"/>
    <property type="molecule type" value="Genomic_DNA"/>
</dbReference>
<sequence>MSRLFGPATQNGIVVADLDAALAYWTGSLGAGPFFRTNNLPNEYFFQRGRELPPPEMSIAIGNWGDLQIELICPHGDGESTWHQFLKTTGGGLHHISVWSPTYDAHVQQAREAGLEMECHGKVRNGPRYSYFYADAPGQPLLEIADYTPALAALFGHVRDAARNWDGADPVRST</sequence>
<feature type="domain" description="VOC" evidence="1">
    <location>
        <begin position="7"/>
        <end position="147"/>
    </location>
</feature>
<dbReference type="InterPro" id="IPR029068">
    <property type="entry name" value="Glyas_Bleomycin-R_OHBP_Dase"/>
</dbReference>
<organism evidence="2 3">
    <name type="scientific">Glacieibacterium arshaanense</name>
    <dbReference type="NCBI Taxonomy" id="2511025"/>
    <lineage>
        <taxon>Bacteria</taxon>
        <taxon>Pseudomonadati</taxon>
        <taxon>Pseudomonadota</taxon>
        <taxon>Alphaproteobacteria</taxon>
        <taxon>Sphingomonadales</taxon>
        <taxon>Sphingosinicellaceae</taxon>
        <taxon>Glacieibacterium</taxon>
    </lineage>
</organism>
<name>A0A4Y9EPE3_9SPHN</name>
<dbReference type="Proteomes" id="UP000297737">
    <property type="component" value="Unassembled WGS sequence"/>
</dbReference>
<evidence type="ECO:0000259" key="1">
    <source>
        <dbReference type="PROSITE" id="PS51819"/>
    </source>
</evidence>
<dbReference type="PROSITE" id="PS51819">
    <property type="entry name" value="VOC"/>
    <property type="match status" value="1"/>
</dbReference>